<dbReference type="RefSeq" id="WP_183387629.1">
    <property type="nucleotide sequence ID" value="NZ_JACHXM010000008.1"/>
</dbReference>
<accession>A0A7W5G5M3</accession>
<evidence type="ECO:0000313" key="2">
    <source>
        <dbReference type="Proteomes" id="UP000525987"/>
    </source>
</evidence>
<comment type="caution">
    <text evidence="1">The sequence shown here is derived from an EMBL/GenBank/DDBJ whole genome shotgun (WGS) entry which is preliminary data.</text>
</comment>
<gene>
    <name evidence="1" type="ORF">FHR96_002122</name>
</gene>
<organism evidence="1 2">
    <name type="scientific">Halomonas organivorans</name>
    <dbReference type="NCBI Taxonomy" id="257772"/>
    <lineage>
        <taxon>Bacteria</taxon>
        <taxon>Pseudomonadati</taxon>
        <taxon>Pseudomonadota</taxon>
        <taxon>Gammaproteobacteria</taxon>
        <taxon>Oceanospirillales</taxon>
        <taxon>Halomonadaceae</taxon>
        <taxon>Halomonas</taxon>
    </lineage>
</organism>
<reference evidence="1 2" key="1">
    <citation type="submission" date="2020-08" db="EMBL/GenBank/DDBJ databases">
        <title>Genomic Encyclopedia of Type Strains, Phase III (KMG-III): the genomes of soil and plant-associated and newly described type strains.</title>
        <authorList>
            <person name="Whitman W."/>
        </authorList>
    </citation>
    <scope>NUCLEOTIDE SEQUENCE [LARGE SCALE GENOMIC DNA]</scope>
    <source>
        <strain evidence="1 2">CECT 5995</strain>
    </source>
</reference>
<evidence type="ECO:0000313" key="1">
    <source>
        <dbReference type="EMBL" id="MBB3141245.1"/>
    </source>
</evidence>
<keyword evidence="2" id="KW-1185">Reference proteome</keyword>
<dbReference type="AlphaFoldDB" id="A0A7W5G5M3"/>
<dbReference type="Proteomes" id="UP000525987">
    <property type="component" value="Unassembled WGS sequence"/>
</dbReference>
<dbReference type="EMBL" id="JACHXM010000008">
    <property type="protein sequence ID" value="MBB3141245.1"/>
    <property type="molecule type" value="Genomic_DNA"/>
</dbReference>
<sequence>MSLHITMERLWVGQSTLHGKASRLRQKGEHEAANELDATAHRLGNQLLEVEAVVQQYAGELASLERPRPAKPQPFRQEAR</sequence>
<name>A0A7W5G5M3_9GAMM</name>
<protein>
    <submittedName>
        <fullName evidence="1">Uncharacterized protein</fullName>
    </submittedName>
</protein>
<proteinExistence type="predicted"/>